<dbReference type="InterPro" id="IPR025398">
    <property type="entry name" value="DUF4371"/>
</dbReference>
<organism evidence="3 4">
    <name type="scientific">Rotaria magnacalcarata</name>
    <dbReference type="NCBI Taxonomy" id="392030"/>
    <lineage>
        <taxon>Eukaryota</taxon>
        <taxon>Metazoa</taxon>
        <taxon>Spiralia</taxon>
        <taxon>Gnathifera</taxon>
        <taxon>Rotifera</taxon>
        <taxon>Eurotatoria</taxon>
        <taxon>Bdelloidea</taxon>
        <taxon>Philodinida</taxon>
        <taxon>Philodinidae</taxon>
        <taxon>Rotaria</taxon>
    </lineage>
</organism>
<proteinExistence type="predicted"/>
<dbReference type="SUPFAM" id="SSF53098">
    <property type="entry name" value="Ribonuclease H-like"/>
    <property type="match status" value="1"/>
</dbReference>
<dbReference type="PANTHER" id="PTHR45749">
    <property type="match status" value="1"/>
</dbReference>
<evidence type="ECO:0000259" key="1">
    <source>
        <dbReference type="Pfam" id="PF14291"/>
    </source>
</evidence>
<dbReference type="Pfam" id="PF14291">
    <property type="entry name" value="DUF4371"/>
    <property type="match status" value="1"/>
</dbReference>
<reference evidence="3" key="1">
    <citation type="submission" date="2021-02" db="EMBL/GenBank/DDBJ databases">
        <authorList>
            <person name="Nowell W R."/>
        </authorList>
    </citation>
    <scope>NUCLEOTIDE SEQUENCE</scope>
</reference>
<comment type="caution">
    <text evidence="3">The sequence shown here is derived from an EMBL/GenBank/DDBJ whole genome shotgun (WGS) entry which is preliminary data.</text>
</comment>
<dbReference type="Proteomes" id="UP000663842">
    <property type="component" value="Unassembled WGS sequence"/>
</dbReference>
<feature type="domain" description="DUF4371" evidence="1">
    <location>
        <begin position="10"/>
        <end position="164"/>
    </location>
</feature>
<name>A0A819Y1F8_9BILA</name>
<evidence type="ECO:0000313" key="2">
    <source>
        <dbReference type="EMBL" id="CAF2038780.1"/>
    </source>
</evidence>
<gene>
    <name evidence="3" type="ORF">UXM345_LOCUS24947</name>
    <name evidence="2" type="ORF">XDN619_LOCUS6301</name>
</gene>
<dbReference type="AlphaFoldDB" id="A0A819Y1F8"/>
<accession>A0A819Y1F8</accession>
<protein>
    <recommendedName>
        <fullName evidence="1">DUF4371 domain-containing protein</fullName>
    </recommendedName>
</protein>
<evidence type="ECO:0000313" key="4">
    <source>
        <dbReference type="Proteomes" id="UP000663842"/>
    </source>
</evidence>
<evidence type="ECO:0000313" key="3">
    <source>
        <dbReference type="EMBL" id="CAF4147848.1"/>
    </source>
</evidence>
<dbReference type="InterPro" id="IPR012337">
    <property type="entry name" value="RNaseH-like_sf"/>
</dbReference>
<dbReference type="EMBL" id="CAJOBF010004659">
    <property type="protein sequence ID" value="CAF4147848.1"/>
    <property type="molecule type" value="Genomic_DNA"/>
</dbReference>
<sequence>MLFRYARAGKSHNEGETSDYRGNYIELAYCMGEFDEKLENHFKTATVFKGTSSTIQNDIIQSISAVMLEEQIKIELNEIMYVAILLDETSDIICLSQLSTVVRYVNKHGEICERFIKFNDVSNDRSAGAISDLSVRQLNLLGCLKKLVAQTYDGAAVMGSNLNGVQTKIREQVPEAIFVHCYAHKLNLVLSQAVADISQCNNFFSVFLSSFFSSSTKRTAMLDSIVGKRFPKLAPTRWNYSSRLVETVKENKDDIMNLLEIILENPSKFDENTKHSARGLLAGIKTFDFNFLLEVFSLIFPFTEYLFSMLQKKSMDIVHCSSLVESTIKKSNK</sequence>
<dbReference type="PANTHER" id="PTHR45749:SF28">
    <property type="entry name" value="ZINC FINGER MYM-TYPE PROTEIN 1-LIKE-RELATED"/>
    <property type="match status" value="1"/>
</dbReference>
<dbReference type="EMBL" id="CAJNRG010001786">
    <property type="protein sequence ID" value="CAF2038780.1"/>
    <property type="molecule type" value="Genomic_DNA"/>
</dbReference>
<dbReference type="Proteomes" id="UP000663887">
    <property type="component" value="Unassembled WGS sequence"/>
</dbReference>